<reference evidence="4" key="1">
    <citation type="submission" date="2022-10" db="EMBL/GenBank/DDBJ databases">
        <authorList>
            <person name="Chen Y."/>
            <person name="Dougan E. K."/>
            <person name="Chan C."/>
            <person name="Rhodes N."/>
            <person name="Thang M."/>
        </authorList>
    </citation>
    <scope>NUCLEOTIDE SEQUENCE</scope>
</reference>
<feature type="compositionally biased region" description="Polar residues" evidence="2">
    <location>
        <begin position="99"/>
        <end position="108"/>
    </location>
</feature>
<dbReference type="PANTHER" id="PTHR44145:SF3">
    <property type="entry name" value="DNAJ HOMOLOG SUBFAMILY A MEMBER 3, MITOCHONDRIAL"/>
    <property type="match status" value="1"/>
</dbReference>
<dbReference type="Proteomes" id="UP001152797">
    <property type="component" value="Unassembled WGS sequence"/>
</dbReference>
<dbReference type="PANTHER" id="PTHR44145">
    <property type="entry name" value="DNAJ HOMOLOG SUBFAMILY A MEMBER 3, MITOCHONDRIAL"/>
    <property type="match status" value="1"/>
</dbReference>
<accession>A0A9P1G0V8</accession>
<dbReference type="EMBL" id="CAMXCT030002253">
    <property type="protein sequence ID" value="CAL4784156.1"/>
    <property type="molecule type" value="Genomic_DNA"/>
</dbReference>
<comment type="caution">
    <text evidence="4">The sequence shown here is derived from an EMBL/GenBank/DDBJ whole genome shotgun (WGS) entry which is preliminary data.</text>
</comment>
<dbReference type="OrthoDB" id="10250354at2759"/>
<dbReference type="CDD" id="cd06257">
    <property type="entry name" value="DnaJ"/>
    <property type="match status" value="1"/>
</dbReference>
<evidence type="ECO:0000313" key="6">
    <source>
        <dbReference type="Proteomes" id="UP001152797"/>
    </source>
</evidence>
<proteinExistence type="predicted"/>
<dbReference type="InterPro" id="IPR018253">
    <property type="entry name" value="DnaJ_domain_CS"/>
</dbReference>
<evidence type="ECO:0000313" key="4">
    <source>
        <dbReference type="EMBL" id="CAI3996844.1"/>
    </source>
</evidence>
<evidence type="ECO:0000259" key="3">
    <source>
        <dbReference type="PROSITE" id="PS50076"/>
    </source>
</evidence>
<dbReference type="EMBL" id="CAMXCT010002253">
    <property type="protein sequence ID" value="CAI3996844.1"/>
    <property type="molecule type" value="Genomic_DNA"/>
</dbReference>
<dbReference type="PROSITE" id="PS50076">
    <property type="entry name" value="DNAJ_2"/>
    <property type="match status" value="1"/>
</dbReference>
<dbReference type="InterPro" id="IPR001623">
    <property type="entry name" value="DnaJ_domain"/>
</dbReference>
<protein>
    <submittedName>
        <fullName evidence="5">DnaJ-like subfamily B member 14</fullName>
    </submittedName>
</protein>
<evidence type="ECO:0000256" key="1">
    <source>
        <dbReference type="ARBA" id="ARBA00023186"/>
    </source>
</evidence>
<dbReference type="Pfam" id="PF00226">
    <property type="entry name" value="DnaJ"/>
    <property type="match status" value="1"/>
</dbReference>
<organism evidence="4">
    <name type="scientific">Cladocopium goreaui</name>
    <dbReference type="NCBI Taxonomy" id="2562237"/>
    <lineage>
        <taxon>Eukaryota</taxon>
        <taxon>Sar</taxon>
        <taxon>Alveolata</taxon>
        <taxon>Dinophyceae</taxon>
        <taxon>Suessiales</taxon>
        <taxon>Symbiodiniaceae</taxon>
        <taxon>Cladocopium</taxon>
    </lineage>
</organism>
<feature type="region of interest" description="Disordered" evidence="2">
    <location>
        <begin position="60"/>
        <end position="108"/>
    </location>
</feature>
<dbReference type="EMBL" id="CAMXCT020002253">
    <property type="protein sequence ID" value="CAL1150219.1"/>
    <property type="molecule type" value="Genomic_DNA"/>
</dbReference>
<reference evidence="5 6" key="2">
    <citation type="submission" date="2024-05" db="EMBL/GenBank/DDBJ databases">
        <authorList>
            <person name="Chen Y."/>
            <person name="Shah S."/>
            <person name="Dougan E. K."/>
            <person name="Thang M."/>
            <person name="Chan C."/>
        </authorList>
    </citation>
    <scope>NUCLEOTIDE SEQUENCE [LARGE SCALE GENOMIC DNA]</scope>
</reference>
<dbReference type="SMART" id="SM00271">
    <property type="entry name" value="DnaJ"/>
    <property type="match status" value="1"/>
</dbReference>
<gene>
    <name evidence="4" type="ORF">C1SCF055_LOCUS23282</name>
</gene>
<evidence type="ECO:0000256" key="2">
    <source>
        <dbReference type="SAM" id="MobiDB-lite"/>
    </source>
</evidence>
<evidence type="ECO:0000313" key="5">
    <source>
        <dbReference type="EMBL" id="CAL4784156.1"/>
    </source>
</evidence>
<sequence>MSVPDYYSVLGLERDARPTQIKKAYFQLAKKMHPDRHHGTDIEKGATHAFEHLQKAYNVLSNPEKRRQYDASLGTRPGEGSAAQALRGQRGSPGGPSWLHSQAETRPTTSLNLRTAGSLHKSSHKAKIFGPFRVCDGRFCHVSWHSHGDHVFVGG</sequence>
<dbReference type="Gene3D" id="1.10.287.110">
    <property type="entry name" value="DnaJ domain"/>
    <property type="match status" value="1"/>
</dbReference>
<dbReference type="InterPro" id="IPR036869">
    <property type="entry name" value="J_dom_sf"/>
</dbReference>
<dbReference type="AlphaFoldDB" id="A0A9P1G0V8"/>
<keyword evidence="6" id="KW-1185">Reference proteome</keyword>
<name>A0A9P1G0V8_9DINO</name>
<dbReference type="InterPro" id="IPR051938">
    <property type="entry name" value="Apopto_cytoskel_mod"/>
</dbReference>
<dbReference type="PRINTS" id="PR00625">
    <property type="entry name" value="JDOMAIN"/>
</dbReference>
<keyword evidence="1" id="KW-0143">Chaperone</keyword>
<dbReference type="SUPFAM" id="SSF46565">
    <property type="entry name" value="Chaperone J-domain"/>
    <property type="match status" value="1"/>
</dbReference>
<dbReference type="PROSITE" id="PS00636">
    <property type="entry name" value="DNAJ_1"/>
    <property type="match status" value="1"/>
</dbReference>
<feature type="domain" description="J" evidence="3">
    <location>
        <begin position="5"/>
        <end position="73"/>
    </location>
</feature>